<evidence type="ECO:0000256" key="4">
    <source>
        <dbReference type="ARBA" id="ARBA00022741"/>
    </source>
</evidence>
<dbReference type="FunFam" id="1.10.240.10:FF:000001">
    <property type="entry name" value="Tyrosine--tRNA ligase"/>
    <property type="match status" value="1"/>
</dbReference>
<dbReference type="PROSITE" id="PS50889">
    <property type="entry name" value="S4"/>
    <property type="match status" value="1"/>
</dbReference>
<keyword evidence="15" id="KW-1185">Reference proteome</keyword>
<dbReference type="InterPro" id="IPR014729">
    <property type="entry name" value="Rossmann-like_a/b/a_fold"/>
</dbReference>
<evidence type="ECO:0000256" key="2">
    <source>
        <dbReference type="ARBA" id="ARBA00022490"/>
    </source>
</evidence>
<evidence type="ECO:0000256" key="9">
    <source>
        <dbReference type="ARBA" id="ARBA00048248"/>
    </source>
</evidence>
<name>A0A1T5KTP2_9BACT</name>
<dbReference type="InterPro" id="IPR024107">
    <property type="entry name" value="Tyr-tRNA-ligase_bac_1"/>
</dbReference>
<dbReference type="CDD" id="cd00805">
    <property type="entry name" value="TyrRS_core"/>
    <property type="match status" value="1"/>
</dbReference>
<reference evidence="14 15" key="1">
    <citation type="submission" date="2017-02" db="EMBL/GenBank/DDBJ databases">
        <authorList>
            <person name="Peterson S.W."/>
        </authorList>
    </citation>
    <scope>NUCLEOTIDE SEQUENCE [LARGE SCALE GENOMIC DNA]</scope>
    <source>
        <strain evidence="14 15">DSM 25262</strain>
    </source>
</reference>
<feature type="binding site" evidence="11">
    <location>
        <position position="231"/>
    </location>
    <ligand>
        <name>ATP</name>
        <dbReference type="ChEBI" id="CHEBI:30616"/>
    </ligand>
</feature>
<dbReference type="SUPFAM" id="SSF52374">
    <property type="entry name" value="Nucleotidylyl transferase"/>
    <property type="match status" value="1"/>
</dbReference>
<dbReference type="OrthoDB" id="9804243at2"/>
<dbReference type="GO" id="GO:0003723">
    <property type="term" value="F:RNA binding"/>
    <property type="evidence" value="ECO:0007669"/>
    <property type="project" value="UniProtKB-KW"/>
</dbReference>
<evidence type="ECO:0000256" key="5">
    <source>
        <dbReference type="ARBA" id="ARBA00022840"/>
    </source>
</evidence>
<dbReference type="RefSeq" id="WP_079687015.1">
    <property type="nucleotide sequence ID" value="NZ_FUZU01000001.1"/>
</dbReference>
<evidence type="ECO:0000256" key="1">
    <source>
        <dbReference type="ARBA" id="ARBA00004496"/>
    </source>
</evidence>
<comment type="catalytic activity">
    <reaction evidence="9 11">
        <text>tRNA(Tyr) + L-tyrosine + ATP = L-tyrosyl-tRNA(Tyr) + AMP + diphosphate + H(+)</text>
        <dbReference type="Rhea" id="RHEA:10220"/>
        <dbReference type="Rhea" id="RHEA-COMP:9706"/>
        <dbReference type="Rhea" id="RHEA-COMP:9707"/>
        <dbReference type="ChEBI" id="CHEBI:15378"/>
        <dbReference type="ChEBI" id="CHEBI:30616"/>
        <dbReference type="ChEBI" id="CHEBI:33019"/>
        <dbReference type="ChEBI" id="CHEBI:58315"/>
        <dbReference type="ChEBI" id="CHEBI:78442"/>
        <dbReference type="ChEBI" id="CHEBI:78536"/>
        <dbReference type="ChEBI" id="CHEBI:456215"/>
        <dbReference type="EC" id="6.1.1.1"/>
    </reaction>
</comment>
<sequence>MEKNFVEELRWRGMVHDVMPGTEDQLNKEVTAGYIGFDPTADSLHIGHLVQIMTLVHFQRCGHKPVALVGGATGMVGDPSGKSAERNLLSEEILQHNVACVRKQLESFLDFSGASGAELVNNYDWFKDFKLLDFIRDIGKHITVNYMMAKDSVKKRLETGLSFTEFTYQLVQGYDFYWLYENKNCKLQMGGSDQWGNIVTGTELIRRKSDGNAFALTTKLITKADGTKFGKTEGGNVWLDPKKTSPYKFYQYWLNVSDADAPNFIRIFSLKSKEEIEALELENSTRTGTLQKALAEDITIRVHGLEQLKRAQDTTSILFGSSFEDFKKLSAEEIEDAFDESITFQISKSLFDEAVDPIGLLGEKTQVYTSKGEARKAIQGNGVSINKEKINLERKLTAGDLLYGKYLLAQKGKKNYYLIKVV</sequence>
<dbReference type="PANTHER" id="PTHR11766">
    <property type="entry name" value="TYROSYL-TRNA SYNTHETASE"/>
    <property type="match status" value="1"/>
</dbReference>
<evidence type="ECO:0000256" key="6">
    <source>
        <dbReference type="ARBA" id="ARBA00022884"/>
    </source>
</evidence>
<dbReference type="PRINTS" id="PR01040">
    <property type="entry name" value="TRNASYNTHTYR"/>
</dbReference>
<organism evidence="14 15">
    <name type="scientific">Ohtaekwangia koreensis</name>
    <dbReference type="NCBI Taxonomy" id="688867"/>
    <lineage>
        <taxon>Bacteria</taxon>
        <taxon>Pseudomonadati</taxon>
        <taxon>Bacteroidota</taxon>
        <taxon>Cytophagia</taxon>
        <taxon>Cytophagales</taxon>
        <taxon>Fulvivirgaceae</taxon>
        <taxon>Ohtaekwangia</taxon>
    </lineage>
</organism>
<evidence type="ECO:0000313" key="14">
    <source>
        <dbReference type="EMBL" id="SKC66825.1"/>
    </source>
</evidence>
<dbReference type="EC" id="6.1.1.1" evidence="11"/>
<dbReference type="FunFam" id="3.40.50.620:FF:000008">
    <property type="entry name" value="Tyrosine--tRNA ligase"/>
    <property type="match status" value="1"/>
</dbReference>
<proteinExistence type="inferred from homology"/>
<feature type="binding site" evidence="11">
    <location>
        <position position="34"/>
    </location>
    <ligand>
        <name>L-tyrosine</name>
        <dbReference type="ChEBI" id="CHEBI:58315"/>
    </ligand>
</feature>
<evidence type="ECO:0000256" key="12">
    <source>
        <dbReference type="PROSITE-ProRule" id="PRU00182"/>
    </source>
</evidence>
<dbReference type="GO" id="GO:0005829">
    <property type="term" value="C:cytosol"/>
    <property type="evidence" value="ECO:0007669"/>
    <property type="project" value="TreeGrafter"/>
</dbReference>
<dbReference type="InterPro" id="IPR054608">
    <property type="entry name" value="SYY-like_C"/>
</dbReference>
<keyword evidence="7 11" id="KW-0648">Protein biosynthesis</keyword>
<keyword evidence="5 11" id="KW-0067">ATP-binding</keyword>
<dbReference type="NCBIfam" id="TIGR00234">
    <property type="entry name" value="tyrS"/>
    <property type="match status" value="1"/>
</dbReference>
<comment type="subunit">
    <text evidence="11">Homodimer.</text>
</comment>
<dbReference type="AlphaFoldDB" id="A0A1T5KTP2"/>
<evidence type="ECO:0000313" key="15">
    <source>
        <dbReference type="Proteomes" id="UP000190961"/>
    </source>
</evidence>
<dbReference type="PANTHER" id="PTHR11766:SF0">
    <property type="entry name" value="TYROSINE--TRNA LIGASE, MITOCHONDRIAL"/>
    <property type="match status" value="1"/>
</dbReference>
<dbReference type="InterPro" id="IPR001412">
    <property type="entry name" value="aa-tRNA-synth_I_CS"/>
</dbReference>
<feature type="binding site" evidence="11">
    <location>
        <position position="172"/>
    </location>
    <ligand>
        <name>L-tyrosine</name>
        <dbReference type="ChEBI" id="CHEBI:58315"/>
    </ligand>
</feature>
<dbReference type="InterPro" id="IPR002305">
    <property type="entry name" value="aa-tRNA-synth_Ic"/>
</dbReference>
<evidence type="ECO:0000256" key="8">
    <source>
        <dbReference type="ARBA" id="ARBA00023146"/>
    </source>
</evidence>
<feature type="domain" description="Tyrosine--tRNA ligase SYY-like C-terminal" evidence="13">
    <location>
        <begin position="358"/>
        <end position="419"/>
    </location>
</feature>
<keyword evidence="6 12" id="KW-0694">RNA-binding</keyword>
<keyword evidence="4 11" id="KW-0547">Nucleotide-binding</keyword>
<dbReference type="STRING" id="688867.SAMN05660236_2579"/>
<evidence type="ECO:0000259" key="13">
    <source>
        <dbReference type="Pfam" id="PF22421"/>
    </source>
</evidence>
<dbReference type="InterPro" id="IPR002307">
    <property type="entry name" value="Tyr-tRNA-ligase"/>
</dbReference>
<evidence type="ECO:0000256" key="10">
    <source>
        <dbReference type="ARBA" id="ARBA00060965"/>
    </source>
</evidence>
<feature type="short sequence motif" description="'HIGH' region" evidence="11">
    <location>
        <begin position="39"/>
        <end position="48"/>
    </location>
</feature>
<dbReference type="Proteomes" id="UP000190961">
    <property type="component" value="Unassembled WGS sequence"/>
</dbReference>
<gene>
    <name evidence="11" type="primary">tyrS</name>
    <name evidence="14" type="ORF">SAMN05660236_2579</name>
</gene>
<evidence type="ECO:0000256" key="7">
    <source>
        <dbReference type="ARBA" id="ARBA00022917"/>
    </source>
</evidence>
<feature type="short sequence motif" description="'KMSKS' region" evidence="11">
    <location>
        <begin position="228"/>
        <end position="232"/>
    </location>
</feature>
<dbReference type="GO" id="GO:0004831">
    <property type="term" value="F:tyrosine-tRNA ligase activity"/>
    <property type="evidence" value="ECO:0007669"/>
    <property type="project" value="UniProtKB-UniRule"/>
</dbReference>
<accession>A0A1T5KTP2</accession>
<keyword evidence="8 11" id="KW-0030">Aminoacyl-tRNA synthetase</keyword>
<feature type="binding site" evidence="11">
    <location>
        <position position="168"/>
    </location>
    <ligand>
        <name>L-tyrosine</name>
        <dbReference type="ChEBI" id="CHEBI:58315"/>
    </ligand>
</feature>
<dbReference type="GO" id="GO:0006437">
    <property type="term" value="P:tyrosyl-tRNA aminoacylation"/>
    <property type="evidence" value="ECO:0007669"/>
    <property type="project" value="UniProtKB-UniRule"/>
</dbReference>
<keyword evidence="3 11" id="KW-0436">Ligase</keyword>
<dbReference type="GO" id="GO:0005524">
    <property type="term" value="F:ATP binding"/>
    <property type="evidence" value="ECO:0007669"/>
    <property type="project" value="UniProtKB-UniRule"/>
</dbReference>
<evidence type="ECO:0000256" key="3">
    <source>
        <dbReference type="ARBA" id="ARBA00022598"/>
    </source>
</evidence>
<dbReference type="SUPFAM" id="SSF55174">
    <property type="entry name" value="Alpha-L RNA-binding motif"/>
    <property type="match status" value="1"/>
</dbReference>
<dbReference type="InterPro" id="IPR036986">
    <property type="entry name" value="S4_RNA-bd_sf"/>
</dbReference>
<dbReference type="Gene3D" id="3.40.50.620">
    <property type="entry name" value="HUPs"/>
    <property type="match status" value="1"/>
</dbReference>
<comment type="similarity">
    <text evidence="10 11">Belongs to the class-I aminoacyl-tRNA synthetase family. TyrS type 1 subfamily.</text>
</comment>
<comment type="function">
    <text evidence="11">Catalyzes the attachment of tyrosine to tRNA(Tyr) in a two-step reaction: tyrosine is first activated by ATP to form Tyr-AMP and then transferred to the acceptor end of tRNA(Tyr).</text>
</comment>
<dbReference type="Gene3D" id="1.10.240.10">
    <property type="entry name" value="Tyrosyl-Transfer RNA Synthetase"/>
    <property type="match status" value="1"/>
</dbReference>
<keyword evidence="2 11" id="KW-0963">Cytoplasm</keyword>
<dbReference type="EMBL" id="FUZU01000001">
    <property type="protein sequence ID" value="SKC66825.1"/>
    <property type="molecule type" value="Genomic_DNA"/>
</dbReference>
<dbReference type="PROSITE" id="PS00178">
    <property type="entry name" value="AA_TRNA_LIGASE_I"/>
    <property type="match status" value="1"/>
</dbReference>
<dbReference type="GO" id="GO:0042803">
    <property type="term" value="F:protein homodimerization activity"/>
    <property type="evidence" value="ECO:0007669"/>
    <property type="project" value="UniProtKB-ARBA"/>
</dbReference>
<protein>
    <recommendedName>
        <fullName evidence="11">Tyrosine--tRNA ligase</fullName>
        <ecNumber evidence="11">6.1.1.1</ecNumber>
    </recommendedName>
    <alternativeName>
        <fullName evidence="11">Tyrosyl-tRNA synthetase</fullName>
        <shortName evidence="11">TyrRS</shortName>
    </alternativeName>
</protein>
<comment type="subcellular location">
    <subcellularLocation>
        <location evidence="1 11">Cytoplasm</location>
    </subcellularLocation>
</comment>
<evidence type="ECO:0000256" key="11">
    <source>
        <dbReference type="HAMAP-Rule" id="MF_02006"/>
    </source>
</evidence>
<dbReference type="Pfam" id="PF22421">
    <property type="entry name" value="SYY_C-terminal"/>
    <property type="match status" value="1"/>
</dbReference>
<dbReference type="Gene3D" id="3.10.290.10">
    <property type="entry name" value="RNA-binding S4 domain"/>
    <property type="match status" value="1"/>
</dbReference>
<dbReference type="Pfam" id="PF00579">
    <property type="entry name" value="tRNA-synt_1b"/>
    <property type="match status" value="1"/>
</dbReference>
<dbReference type="InterPro" id="IPR024088">
    <property type="entry name" value="Tyr-tRNA-ligase_bac-type"/>
</dbReference>
<dbReference type="HAMAP" id="MF_02006">
    <property type="entry name" value="Tyr_tRNA_synth_type1"/>
    <property type="match status" value="1"/>
</dbReference>